<evidence type="ECO:0008006" key="4">
    <source>
        <dbReference type="Google" id="ProtNLM"/>
    </source>
</evidence>
<dbReference type="RefSeq" id="XP_045962878.1">
    <property type="nucleotide sequence ID" value="XM_046097649.1"/>
</dbReference>
<dbReference type="SUPFAM" id="SSF48403">
    <property type="entry name" value="Ankyrin repeat"/>
    <property type="match status" value="1"/>
</dbReference>
<keyword evidence="1" id="KW-0040">ANK repeat</keyword>
<dbReference type="Pfam" id="PF13637">
    <property type="entry name" value="Ank_4"/>
    <property type="match status" value="1"/>
</dbReference>
<feature type="repeat" description="ANK" evidence="1">
    <location>
        <begin position="1"/>
        <end position="32"/>
    </location>
</feature>
<dbReference type="OrthoDB" id="426293at2759"/>
<gene>
    <name evidence="2" type="ORF">BKA67DRAFT_514491</name>
</gene>
<evidence type="ECO:0000313" key="3">
    <source>
        <dbReference type="Proteomes" id="UP000758603"/>
    </source>
</evidence>
<dbReference type="PROSITE" id="PS50297">
    <property type="entry name" value="ANK_REP_REGION"/>
    <property type="match status" value="1"/>
</dbReference>
<accession>A0A9P8UUW6</accession>
<sequence>GITAFHNASLNGHMDVVKLLLEKGADHTVANKAGCIPLLSAAKTGHKSRGGTSSQQRTYTTQYERYQGSYYIIMGC</sequence>
<dbReference type="Gene3D" id="1.25.40.20">
    <property type="entry name" value="Ankyrin repeat-containing domain"/>
    <property type="match status" value="1"/>
</dbReference>
<protein>
    <recommendedName>
        <fullName evidence="4">Ankyrin</fullName>
    </recommendedName>
</protein>
<reference evidence="2" key="1">
    <citation type="journal article" date="2021" name="Nat. Commun.">
        <title>Genetic determinants of endophytism in the Arabidopsis root mycobiome.</title>
        <authorList>
            <person name="Mesny F."/>
            <person name="Miyauchi S."/>
            <person name="Thiergart T."/>
            <person name="Pickel B."/>
            <person name="Atanasova L."/>
            <person name="Karlsson M."/>
            <person name="Huettel B."/>
            <person name="Barry K.W."/>
            <person name="Haridas S."/>
            <person name="Chen C."/>
            <person name="Bauer D."/>
            <person name="Andreopoulos W."/>
            <person name="Pangilinan J."/>
            <person name="LaButti K."/>
            <person name="Riley R."/>
            <person name="Lipzen A."/>
            <person name="Clum A."/>
            <person name="Drula E."/>
            <person name="Henrissat B."/>
            <person name="Kohler A."/>
            <person name="Grigoriev I.V."/>
            <person name="Martin F.M."/>
            <person name="Hacquard S."/>
        </authorList>
    </citation>
    <scope>NUCLEOTIDE SEQUENCE</scope>
    <source>
        <strain evidence="2">MPI-SDFR-AT-0073</strain>
    </source>
</reference>
<dbReference type="AlphaFoldDB" id="A0A9P8UUW6"/>
<feature type="non-terminal residue" evidence="2">
    <location>
        <position position="1"/>
    </location>
</feature>
<dbReference type="PRINTS" id="PR01415">
    <property type="entry name" value="ANKYRIN"/>
</dbReference>
<dbReference type="InterPro" id="IPR002110">
    <property type="entry name" value="Ankyrin_rpt"/>
</dbReference>
<dbReference type="PROSITE" id="PS50088">
    <property type="entry name" value="ANK_REPEAT"/>
    <property type="match status" value="1"/>
</dbReference>
<organism evidence="2 3">
    <name type="scientific">Truncatella angustata</name>
    <dbReference type="NCBI Taxonomy" id="152316"/>
    <lineage>
        <taxon>Eukaryota</taxon>
        <taxon>Fungi</taxon>
        <taxon>Dikarya</taxon>
        <taxon>Ascomycota</taxon>
        <taxon>Pezizomycotina</taxon>
        <taxon>Sordariomycetes</taxon>
        <taxon>Xylariomycetidae</taxon>
        <taxon>Amphisphaeriales</taxon>
        <taxon>Sporocadaceae</taxon>
        <taxon>Truncatella</taxon>
    </lineage>
</organism>
<dbReference type="InterPro" id="IPR036770">
    <property type="entry name" value="Ankyrin_rpt-contain_sf"/>
</dbReference>
<proteinExistence type="predicted"/>
<name>A0A9P8UUW6_9PEZI</name>
<evidence type="ECO:0000256" key="1">
    <source>
        <dbReference type="PROSITE-ProRule" id="PRU00023"/>
    </source>
</evidence>
<dbReference type="EMBL" id="JAGPXC010000002">
    <property type="protein sequence ID" value="KAH6658644.1"/>
    <property type="molecule type" value="Genomic_DNA"/>
</dbReference>
<evidence type="ECO:0000313" key="2">
    <source>
        <dbReference type="EMBL" id="KAH6658644.1"/>
    </source>
</evidence>
<comment type="caution">
    <text evidence="2">The sequence shown here is derived from an EMBL/GenBank/DDBJ whole genome shotgun (WGS) entry which is preliminary data.</text>
</comment>
<keyword evidence="3" id="KW-1185">Reference proteome</keyword>
<dbReference type="Proteomes" id="UP000758603">
    <property type="component" value="Unassembled WGS sequence"/>
</dbReference>
<dbReference type="GeneID" id="70126541"/>